<protein>
    <submittedName>
        <fullName evidence="6">Radical SAM protein</fullName>
    </submittedName>
</protein>
<dbReference type="PANTHER" id="PTHR43075">
    <property type="entry name" value="FORMATE LYASE ACTIVATING ENZYME, PUTATIVE (AFU_ORTHOLOGUE AFUA_2G15630)-RELATED"/>
    <property type="match status" value="1"/>
</dbReference>
<keyword evidence="4 5" id="KW-0411">Iron-sulfur</keyword>
<feature type="binding site" evidence="5">
    <location>
        <position position="58"/>
    </location>
    <ligand>
        <name>[4Fe-4S] cluster</name>
        <dbReference type="ChEBI" id="CHEBI:49883"/>
        <note>4Fe-4S-S-AdoMet</note>
    </ligand>
</feature>
<evidence type="ECO:0000256" key="5">
    <source>
        <dbReference type="PIRSR" id="PIRSR004869-50"/>
    </source>
</evidence>
<gene>
    <name evidence="6" type="ORF">H9826_10405</name>
</gene>
<dbReference type="InterPro" id="IPR016431">
    <property type="entry name" value="Pyrv-formate_lyase-activ_prd"/>
</dbReference>
<dbReference type="Proteomes" id="UP000886824">
    <property type="component" value="Unassembled WGS sequence"/>
</dbReference>
<dbReference type="CDD" id="cd01335">
    <property type="entry name" value="Radical_SAM"/>
    <property type="match status" value="1"/>
</dbReference>
<evidence type="ECO:0000313" key="6">
    <source>
        <dbReference type="EMBL" id="HIY74362.1"/>
    </source>
</evidence>
<dbReference type="InterPro" id="IPR007197">
    <property type="entry name" value="rSAM"/>
</dbReference>
<dbReference type="InterPro" id="IPR058240">
    <property type="entry name" value="rSAM_sf"/>
</dbReference>
<dbReference type="GO" id="GO:0046872">
    <property type="term" value="F:metal ion binding"/>
    <property type="evidence" value="ECO:0007669"/>
    <property type="project" value="UniProtKB-KW"/>
</dbReference>
<dbReference type="Pfam" id="PF13353">
    <property type="entry name" value="Fer4_12"/>
    <property type="match status" value="1"/>
</dbReference>
<dbReference type="GO" id="GO:0003824">
    <property type="term" value="F:catalytic activity"/>
    <property type="evidence" value="ECO:0007669"/>
    <property type="project" value="InterPro"/>
</dbReference>
<dbReference type="InterPro" id="IPR040085">
    <property type="entry name" value="MJ0674-like"/>
</dbReference>
<reference evidence="6" key="2">
    <citation type="submission" date="2021-04" db="EMBL/GenBank/DDBJ databases">
        <authorList>
            <person name="Gilroy R."/>
        </authorList>
    </citation>
    <scope>NUCLEOTIDE SEQUENCE</scope>
    <source>
        <strain evidence="6">CHK33-7979</strain>
    </source>
</reference>
<dbReference type="GO" id="GO:0051536">
    <property type="term" value="F:iron-sulfur cluster binding"/>
    <property type="evidence" value="ECO:0007669"/>
    <property type="project" value="UniProtKB-KW"/>
</dbReference>
<evidence type="ECO:0000256" key="3">
    <source>
        <dbReference type="ARBA" id="ARBA00023004"/>
    </source>
</evidence>
<sequence>MVCSLCPRLCRAERTETAGRGHCRMPELPVVARAALHMWEEPPISGTRGSGTVFFSGCGLDCVFCQNDQISHRDFGKGVTVERLREICQALIAQGAHNINFVNPTHYAHVVARLLEEPLPVPVVWNSGGYDRVETLRALEGKVDIYLPDLKYLTPALAERYSGAADYPAAAAAAIREMVRQTGPCQMEDGLLKRGTVIRHLVLPGHLAEAKGVMDFVAGEFPAGTVLFSLMSQYLPQGRAGEFPQLDRWLRGSEARAAQAYMEALGLEGFTQEGSAADAGYIPPFDLTGV</sequence>
<dbReference type="Gene3D" id="3.20.20.70">
    <property type="entry name" value="Aldolase class I"/>
    <property type="match status" value="1"/>
</dbReference>
<keyword evidence="2 5" id="KW-0479">Metal-binding</keyword>
<dbReference type="PANTHER" id="PTHR43075:SF1">
    <property type="entry name" value="FORMATE LYASE ACTIVATING ENZYME, PUTATIVE (AFU_ORTHOLOGUE AFUA_2G15630)-RELATED"/>
    <property type="match status" value="1"/>
</dbReference>
<comment type="cofactor">
    <cofactor evidence="5">
        <name>[4Fe-4S] cluster</name>
        <dbReference type="ChEBI" id="CHEBI:49883"/>
    </cofactor>
    <text evidence="5">Binds 1 [4Fe-4S] cluster. The cluster is coordinated with 3 cysteines and an exchangeable S-adenosyl-L-methionine.</text>
</comment>
<proteinExistence type="predicted"/>
<dbReference type="PIRSF" id="PIRSF004869">
    <property type="entry name" value="PflX_prd"/>
    <property type="match status" value="1"/>
</dbReference>
<dbReference type="InterPro" id="IPR013785">
    <property type="entry name" value="Aldolase_TIM"/>
</dbReference>
<feature type="binding site" evidence="5">
    <location>
        <position position="65"/>
    </location>
    <ligand>
        <name>[4Fe-4S] cluster</name>
        <dbReference type="ChEBI" id="CHEBI:49883"/>
        <note>4Fe-4S-S-AdoMet</note>
    </ligand>
</feature>
<accession>A0A9D1Z6K6</accession>
<evidence type="ECO:0000313" key="7">
    <source>
        <dbReference type="Proteomes" id="UP000886824"/>
    </source>
</evidence>
<dbReference type="AlphaFoldDB" id="A0A9D1Z6K6"/>
<dbReference type="SFLD" id="SFLDG01099">
    <property type="entry name" value="Uncharacterised_Radical_SAM_Su"/>
    <property type="match status" value="1"/>
</dbReference>
<reference evidence="6" key="1">
    <citation type="journal article" date="2021" name="PeerJ">
        <title>Extensive microbial diversity within the chicken gut microbiome revealed by metagenomics and culture.</title>
        <authorList>
            <person name="Gilroy R."/>
            <person name="Ravi A."/>
            <person name="Getino M."/>
            <person name="Pursley I."/>
            <person name="Horton D.L."/>
            <person name="Alikhan N.F."/>
            <person name="Baker D."/>
            <person name="Gharbi K."/>
            <person name="Hall N."/>
            <person name="Watson M."/>
            <person name="Adriaenssens E.M."/>
            <person name="Foster-Nyarko E."/>
            <person name="Jarju S."/>
            <person name="Secka A."/>
            <person name="Antonio M."/>
            <person name="Oren A."/>
            <person name="Chaudhuri R.R."/>
            <person name="La Ragione R."/>
            <person name="Hildebrand F."/>
            <person name="Pallen M.J."/>
        </authorList>
    </citation>
    <scope>NUCLEOTIDE SEQUENCE</scope>
    <source>
        <strain evidence="6">CHK33-7979</strain>
    </source>
</reference>
<keyword evidence="1 5" id="KW-0949">S-adenosyl-L-methionine</keyword>
<dbReference type="SUPFAM" id="SSF102114">
    <property type="entry name" value="Radical SAM enzymes"/>
    <property type="match status" value="1"/>
</dbReference>
<dbReference type="EMBL" id="DXCX01000110">
    <property type="protein sequence ID" value="HIY74362.1"/>
    <property type="molecule type" value="Genomic_DNA"/>
</dbReference>
<organism evidence="6 7">
    <name type="scientific">Candidatus Intestinimonas merdavium</name>
    <dbReference type="NCBI Taxonomy" id="2838622"/>
    <lineage>
        <taxon>Bacteria</taxon>
        <taxon>Bacillati</taxon>
        <taxon>Bacillota</taxon>
        <taxon>Clostridia</taxon>
        <taxon>Eubacteriales</taxon>
        <taxon>Intestinimonas</taxon>
    </lineage>
</organism>
<comment type="caution">
    <text evidence="6">The sequence shown here is derived from an EMBL/GenBank/DDBJ whole genome shotgun (WGS) entry which is preliminary data.</text>
</comment>
<name>A0A9D1Z6K6_9FIRM</name>
<keyword evidence="3 5" id="KW-0408">Iron</keyword>
<evidence type="ECO:0000256" key="4">
    <source>
        <dbReference type="ARBA" id="ARBA00023014"/>
    </source>
</evidence>
<evidence type="ECO:0000256" key="2">
    <source>
        <dbReference type="ARBA" id="ARBA00022723"/>
    </source>
</evidence>
<evidence type="ECO:0000256" key="1">
    <source>
        <dbReference type="ARBA" id="ARBA00022691"/>
    </source>
</evidence>
<dbReference type="SFLD" id="SFLDS00029">
    <property type="entry name" value="Radical_SAM"/>
    <property type="match status" value="1"/>
</dbReference>
<feature type="binding site" evidence="5">
    <location>
        <position position="62"/>
    </location>
    <ligand>
        <name>[4Fe-4S] cluster</name>
        <dbReference type="ChEBI" id="CHEBI:49883"/>
        <note>4Fe-4S-S-AdoMet</note>
    </ligand>
</feature>